<keyword evidence="2" id="KW-1185">Reference proteome</keyword>
<evidence type="ECO:0000313" key="2">
    <source>
        <dbReference type="Proteomes" id="UP001172386"/>
    </source>
</evidence>
<protein>
    <submittedName>
        <fullName evidence="1">Uncharacterized protein</fullName>
    </submittedName>
</protein>
<evidence type="ECO:0000313" key="1">
    <source>
        <dbReference type="EMBL" id="KAJ9654964.1"/>
    </source>
</evidence>
<gene>
    <name evidence="1" type="ORF">H2198_006078</name>
</gene>
<comment type="caution">
    <text evidence="1">The sequence shown here is derived from an EMBL/GenBank/DDBJ whole genome shotgun (WGS) entry which is preliminary data.</text>
</comment>
<name>A0ACC3A496_9EURO</name>
<dbReference type="Proteomes" id="UP001172386">
    <property type="component" value="Unassembled WGS sequence"/>
</dbReference>
<proteinExistence type="predicted"/>
<dbReference type="EMBL" id="JAPDRQ010000108">
    <property type="protein sequence ID" value="KAJ9654964.1"/>
    <property type="molecule type" value="Genomic_DNA"/>
</dbReference>
<accession>A0ACC3A496</accession>
<reference evidence="1" key="1">
    <citation type="submission" date="2022-10" db="EMBL/GenBank/DDBJ databases">
        <title>Culturing micro-colonial fungi from biological soil crusts in the Mojave desert and describing Neophaeococcomyces mojavensis, and introducing the new genera and species Taxawa tesnikishii.</title>
        <authorList>
            <person name="Kurbessoian T."/>
            <person name="Stajich J.E."/>
        </authorList>
    </citation>
    <scope>NUCLEOTIDE SEQUENCE</scope>
    <source>
        <strain evidence="1">JES_112</strain>
    </source>
</reference>
<sequence>MATTGSGHMPNSFALRSGLPTFGNFGNALLERSNPGLRKSTPDSEALASSDEEVEHSRLRSAAQRKAQSNRRSSLLADQSQDFRRLSFAGNNTYSPATGSQPNTPGGTTDNWSTISPSLGTWNTGTAYPFGANIWGTKEANPSRLSEGQRQDNSERLNTSVSSHPNASVHRSLSFSVGQNGHEAASSMTPTAIDNSCRPSQYLTRRSSRQSNLASEASGLERVNEIEHDPAGSSFTQPRMQSRTMSNASTYNTSAVFRTTGLRNSVHERSELAIDDVDEPVVQSRVPIRNAPSRRLSDIQTITSSRGSVAPPFSTSNFLRGSRDNLHWSSGVDLGHLETIPASRRHSFADVPTRRGSLGSTGTTSISYIYNFGARMLTAVKEDDIPSPSYDTTANMLSQDQDGKSESKPSPSPYLTAA</sequence>
<organism evidence="1 2">
    <name type="scientific">Neophaeococcomyces mojaviensis</name>
    <dbReference type="NCBI Taxonomy" id="3383035"/>
    <lineage>
        <taxon>Eukaryota</taxon>
        <taxon>Fungi</taxon>
        <taxon>Dikarya</taxon>
        <taxon>Ascomycota</taxon>
        <taxon>Pezizomycotina</taxon>
        <taxon>Eurotiomycetes</taxon>
        <taxon>Chaetothyriomycetidae</taxon>
        <taxon>Chaetothyriales</taxon>
        <taxon>Chaetothyriales incertae sedis</taxon>
        <taxon>Neophaeococcomyces</taxon>
    </lineage>
</organism>